<dbReference type="InterPro" id="IPR002942">
    <property type="entry name" value="S4_RNA-bd"/>
</dbReference>
<feature type="compositionally biased region" description="Basic residues" evidence="7">
    <location>
        <begin position="1"/>
        <end position="13"/>
    </location>
</feature>
<dbReference type="SMART" id="SM01390">
    <property type="entry name" value="Ribosomal_S4"/>
    <property type="match status" value="1"/>
</dbReference>
<dbReference type="AlphaFoldDB" id="A0A089VMW0"/>
<dbReference type="PROSITE" id="PS50889">
    <property type="entry name" value="S4"/>
    <property type="match status" value="1"/>
</dbReference>
<dbReference type="FunFam" id="3.10.290.10:FF:000001">
    <property type="entry name" value="30S ribosomal protein S4"/>
    <property type="match status" value="1"/>
</dbReference>
<dbReference type="PANTHER" id="PTHR11831">
    <property type="entry name" value="30S 40S RIBOSOMAL PROTEIN"/>
    <property type="match status" value="1"/>
</dbReference>
<dbReference type="GO" id="GO:0019843">
    <property type="term" value="F:rRNA binding"/>
    <property type="evidence" value="ECO:0007669"/>
    <property type="project" value="UniProtKB-UniRule"/>
</dbReference>
<dbReference type="Gene3D" id="3.10.290.10">
    <property type="entry name" value="RNA-binding S4 domain"/>
    <property type="match status" value="1"/>
</dbReference>
<dbReference type="CDD" id="cd00165">
    <property type="entry name" value="S4"/>
    <property type="match status" value="1"/>
</dbReference>
<evidence type="ECO:0000259" key="9">
    <source>
        <dbReference type="SMART" id="SM01390"/>
    </source>
</evidence>
<dbReference type="RefSeq" id="YP_009092947.1">
    <property type="nucleotide sequence ID" value="NC_025310.1"/>
</dbReference>
<accession>A0A089VMW0</accession>
<dbReference type="PANTHER" id="PTHR11831:SF4">
    <property type="entry name" value="SMALL RIBOSOMAL SUBUNIT PROTEIN US4M"/>
    <property type="match status" value="1"/>
</dbReference>
<dbReference type="GO" id="GO:0015935">
    <property type="term" value="C:small ribosomal subunit"/>
    <property type="evidence" value="ECO:0007669"/>
    <property type="project" value="InterPro"/>
</dbReference>
<dbReference type="InterPro" id="IPR005709">
    <property type="entry name" value="Ribosomal_uS4_bac-type"/>
</dbReference>
<feature type="domain" description="RNA-binding S4" evidence="8">
    <location>
        <begin position="93"/>
        <end position="157"/>
    </location>
</feature>
<dbReference type="InterPro" id="IPR036986">
    <property type="entry name" value="S4_RNA-bd_sf"/>
</dbReference>
<dbReference type="SUPFAM" id="SSF55174">
    <property type="entry name" value="Alpha-L RNA-binding motif"/>
    <property type="match status" value="1"/>
</dbReference>
<evidence type="ECO:0000256" key="7">
    <source>
        <dbReference type="SAM" id="MobiDB-lite"/>
    </source>
</evidence>
<dbReference type="GeneID" id="20833567"/>
<feature type="region of interest" description="Disordered" evidence="7">
    <location>
        <begin position="1"/>
        <end position="48"/>
    </location>
</feature>
<evidence type="ECO:0000256" key="6">
    <source>
        <dbReference type="HAMAP-Rule" id="MF_01306"/>
    </source>
</evidence>
<dbReference type="Gene3D" id="1.10.1050.10">
    <property type="entry name" value="Ribosomal Protein S4 Delta 41, Chain A, domain 1"/>
    <property type="match status" value="1"/>
</dbReference>
<comment type="subunit">
    <text evidence="6">Part of the 30S ribosomal subunit. Contacts protein S5. The interaction surface between S4 and S5 is involved in control of translational fidelity.</text>
</comment>
<comment type="similarity">
    <text evidence="1 6">Belongs to the universal ribosomal protein uS4 family.</text>
</comment>
<evidence type="ECO:0000313" key="10">
    <source>
        <dbReference type="EMBL" id="AIR75338.1"/>
    </source>
</evidence>
<evidence type="ECO:0000256" key="5">
    <source>
        <dbReference type="ARBA" id="ARBA00023274"/>
    </source>
</evidence>
<keyword evidence="2 6" id="KW-0699">rRNA-binding</keyword>
<feature type="domain" description="Small ribosomal subunit protein uS4 N-terminal" evidence="9">
    <location>
        <begin position="3"/>
        <end position="92"/>
    </location>
</feature>
<protein>
    <recommendedName>
        <fullName evidence="6">Small ribosomal subunit protein uS4c</fullName>
    </recommendedName>
</protein>
<name>A0A089VMW0_9STRA</name>
<keyword evidence="10" id="KW-0150">Chloroplast</keyword>
<dbReference type="GO" id="GO:0003735">
    <property type="term" value="F:structural constituent of ribosome"/>
    <property type="evidence" value="ECO:0007669"/>
    <property type="project" value="InterPro"/>
</dbReference>
<evidence type="ECO:0000256" key="1">
    <source>
        <dbReference type="ARBA" id="ARBA00007465"/>
    </source>
</evidence>
<reference evidence="10" key="1">
    <citation type="journal article" date="2014" name="PLoS ONE">
        <title>Conserved gene order and expanded inverted repeats characterize plastid genomes of Thalassiosirales.</title>
        <authorList>
            <person name="Sabir J.S."/>
            <person name="Yu M."/>
            <person name="Ashworth M.P."/>
            <person name="Baeshen N.A."/>
            <person name="Baeshen M.N."/>
            <person name="Bahieldin A."/>
            <person name="Theriot E.C."/>
            <person name="Jansen R.K."/>
        </authorList>
    </citation>
    <scope>NUCLEOTIDE SEQUENCE</scope>
</reference>
<keyword evidence="10" id="KW-0934">Plastid</keyword>
<organism evidence="10">
    <name type="scientific">Chaetoceros simplex</name>
    <dbReference type="NCBI Taxonomy" id="156587"/>
    <lineage>
        <taxon>Eukaryota</taxon>
        <taxon>Sar</taxon>
        <taxon>Stramenopiles</taxon>
        <taxon>Ochrophyta</taxon>
        <taxon>Bacillariophyta</taxon>
        <taxon>Coscinodiscophyceae</taxon>
        <taxon>Chaetocerotophycidae</taxon>
        <taxon>Chaetocerotales</taxon>
        <taxon>Chaetocerotaceae</taxon>
        <taxon>Chaetoceros</taxon>
    </lineage>
</organism>
<keyword evidence="4 6" id="KW-0689">Ribosomal protein</keyword>
<dbReference type="SMART" id="SM00363">
    <property type="entry name" value="S4"/>
    <property type="match status" value="1"/>
</dbReference>
<keyword evidence="3 6" id="KW-0694">RNA-binding</keyword>
<keyword evidence="5 6" id="KW-0687">Ribonucleoprotein</keyword>
<dbReference type="Pfam" id="PF00163">
    <property type="entry name" value="Ribosomal_S4"/>
    <property type="match status" value="1"/>
</dbReference>
<dbReference type="Pfam" id="PF01479">
    <property type="entry name" value="S4"/>
    <property type="match status" value="1"/>
</dbReference>
<reference evidence="10" key="2">
    <citation type="submission" date="2014-06" db="EMBL/GenBank/DDBJ databases">
        <authorList>
            <person name="Sabir J.S.M."/>
            <person name="Yu M."/>
            <person name="Ashworth M.P."/>
            <person name="Baeshen N.A."/>
            <person name="Baeshen M.N."/>
            <person name="Bahieldin A."/>
            <person name="Theriot E.C."/>
            <person name="Jansen R.K."/>
        </authorList>
    </citation>
    <scope>NUCLEOTIDE SEQUENCE</scope>
</reference>
<dbReference type="GO" id="GO:0009507">
    <property type="term" value="C:chloroplast"/>
    <property type="evidence" value="ECO:0007669"/>
    <property type="project" value="UniProtKB-SubCell"/>
</dbReference>
<feature type="compositionally biased region" description="Basic and acidic residues" evidence="7">
    <location>
        <begin position="31"/>
        <end position="48"/>
    </location>
</feature>
<dbReference type="FunFam" id="1.10.1050.10:FF:000002">
    <property type="entry name" value="30S ribosomal protein S4, chloroplastic"/>
    <property type="match status" value="1"/>
</dbReference>
<dbReference type="NCBIfam" id="TIGR01017">
    <property type="entry name" value="rpsD_bact"/>
    <property type="match status" value="1"/>
</dbReference>
<dbReference type="HAMAP" id="MF_01306_B">
    <property type="entry name" value="Ribosomal_uS4_B"/>
    <property type="match status" value="1"/>
</dbReference>
<evidence type="ECO:0000256" key="2">
    <source>
        <dbReference type="ARBA" id="ARBA00022730"/>
    </source>
</evidence>
<comment type="function">
    <text evidence="6">With S5 and S12 plays an important role in translational accuracy.</text>
</comment>
<proteinExistence type="inferred from homology"/>
<comment type="function">
    <text evidence="6">One of the primary rRNA binding proteins, it binds directly to 16S rRNA where it nucleates assembly of the body of the 30S subunit.</text>
</comment>
<dbReference type="NCBIfam" id="NF003717">
    <property type="entry name" value="PRK05327.1"/>
    <property type="match status" value="1"/>
</dbReference>
<evidence type="ECO:0000256" key="3">
    <source>
        <dbReference type="ARBA" id="ARBA00022884"/>
    </source>
</evidence>
<gene>
    <name evidence="6 10" type="primary">rps4</name>
</gene>
<evidence type="ECO:0000259" key="8">
    <source>
        <dbReference type="SMART" id="SM00363"/>
    </source>
</evidence>
<dbReference type="InterPro" id="IPR022801">
    <property type="entry name" value="Ribosomal_uS4"/>
</dbReference>
<dbReference type="GO" id="GO:0042274">
    <property type="term" value="P:ribosomal small subunit biogenesis"/>
    <property type="evidence" value="ECO:0007669"/>
    <property type="project" value="TreeGrafter"/>
</dbReference>
<dbReference type="EMBL" id="KJ958479">
    <property type="protein sequence ID" value="AIR75338.1"/>
    <property type="molecule type" value="Genomic_DNA"/>
</dbReference>
<evidence type="ECO:0000256" key="4">
    <source>
        <dbReference type="ARBA" id="ARBA00022980"/>
    </source>
</evidence>
<comment type="subcellular location">
    <subcellularLocation>
        <location evidence="6">Plastid</location>
        <location evidence="6">Chloroplast</location>
    </subcellularLocation>
</comment>
<geneLocation type="chloroplast" evidence="10"/>
<dbReference type="GO" id="GO:0006412">
    <property type="term" value="P:translation"/>
    <property type="evidence" value="ECO:0007669"/>
    <property type="project" value="UniProtKB-UniRule"/>
</dbReference>
<dbReference type="InterPro" id="IPR001912">
    <property type="entry name" value="Ribosomal_uS4_N"/>
</dbReference>
<sequence>MSRYRGPKLRITRRLGTLPGLTQKQSKKKDRPGQHGKGSEGKRKTTEYGVRLEEKQKLKFNYGLTESQLFRYIKEARRRNGVTGLILLQLLEMRLDSICFNLGFASTMAAARQLVNHGHITVNGKTVNIASFQCRVNDVIGVKAKASSKSLVENNLKASRFAEQPNHLKFDSTKLEATVTNYCDRNDLLLELDELLVIEYYSRR</sequence>